<dbReference type="Gene3D" id="2.30.130.110">
    <property type="match status" value="1"/>
</dbReference>
<evidence type="ECO:0000256" key="2">
    <source>
        <dbReference type="ARBA" id="ARBA00023239"/>
    </source>
</evidence>
<gene>
    <name evidence="4" type="ORF">JOD01_000830</name>
</gene>
<reference evidence="4" key="1">
    <citation type="submission" date="2021-01" db="EMBL/GenBank/DDBJ databases">
        <title>Genomic Encyclopedia of Type Strains, Phase IV (KMG-IV): sequencing the most valuable type-strain genomes for metagenomic binning, comparative biology and taxonomic classification.</title>
        <authorList>
            <person name="Goeker M."/>
        </authorList>
    </citation>
    <scope>NUCLEOTIDE SEQUENCE</scope>
    <source>
        <strain evidence="4">DSM 25523</strain>
    </source>
</reference>
<dbReference type="InterPro" id="IPR044144">
    <property type="entry name" value="SAF_UxaA/GarD"/>
</dbReference>
<comment type="caution">
    <text evidence="4">The sequence shown here is derived from an EMBL/GenBank/DDBJ whole genome shotgun (WGS) entry which is preliminary data.</text>
</comment>
<dbReference type="PANTHER" id="PTHR30536:SF5">
    <property type="entry name" value="ALTRONATE DEHYDRATASE"/>
    <property type="match status" value="1"/>
</dbReference>
<dbReference type="InterPro" id="IPR052172">
    <property type="entry name" value="UxaA_altronate/galactarate_dh"/>
</dbReference>
<sequence>MAAYARLAEQAANVLSDQIMKKGNESMKTAASYLVIRPDDSVLIALRPFAAGEEITFDGETLVVQSDVPQGHKIARKPIKAGENISKFGYPIGRATVDIAAGEWVHTHNVATNLEGLLEYRYEPVAEKKVQLQPSSQTFQGYLRKNGEVGIRNEIWIINTVGCINKTAETLANMANRTFQHAGIDGVYHFAHPFGCSQLGDDLQYTQRILADLVQHPNAGGVLVVGLGCENNYVDLFKQAIGPYDPDRVKFLVSQQVEDELQAGLELIGELVAYAEQFQRQPIPVSKLKVGLKCGGSDGFSGITANPLVGAFSDLLISQGGTTILTEVPEMFGAETILMNRAADEQVFQKMVELINDFKQYFLKHDQVVYENPSPGNKAGGITTLEEKSLGCVQKGGFAEVVDVLPYGGRVGKNGLNLVQGPGNDLVSVTALTAAGAHLVLFTTGRGTPFGGPVPTVKISTNSELYQKKRNWIDFNAGRLLEDADLPGLSQELFQYIVKVASGAEQTRNEQNGFKEIAIFKDGVIL</sequence>
<dbReference type="InterPro" id="IPR013974">
    <property type="entry name" value="SAF"/>
</dbReference>
<evidence type="ECO:0000259" key="3">
    <source>
        <dbReference type="SMART" id="SM00858"/>
    </source>
</evidence>
<dbReference type="GO" id="GO:0019698">
    <property type="term" value="P:D-galacturonate catabolic process"/>
    <property type="evidence" value="ECO:0007669"/>
    <property type="project" value="TreeGrafter"/>
</dbReference>
<evidence type="ECO:0000313" key="5">
    <source>
        <dbReference type="Proteomes" id="UP000717624"/>
    </source>
</evidence>
<evidence type="ECO:0000313" key="4">
    <source>
        <dbReference type="EMBL" id="MBM7589232.1"/>
    </source>
</evidence>
<comment type="similarity">
    <text evidence="1">Belongs to the UxaA family.</text>
</comment>
<dbReference type="EMBL" id="JAFBEB010000002">
    <property type="protein sequence ID" value="MBM7589232.1"/>
    <property type="molecule type" value="Genomic_DNA"/>
</dbReference>
<dbReference type="AlphaFoldDB" id="A0A939BR54"/>
<dbReference type="SMART" id="SM00858">
    <property type="entry name" value="SAF"/>
    <property type="match status" value="1"/>
</dbReference>
<dbReference type="Pfam" id="PF04295">
    <property type="entry name" value="GD_AH_second"/>
    <property type="match status" value="1"/>
</dbReference>
<dbReference type="CDD" id="cd11613">
    <property type="entry name" value="SAF_AH_GD"/>
    <property type="match status" value="1"/>
</dbReference>
<dbReference type="EC" id="4.2.1.7" evidence="4"/>
<dbReference type="PANTHER" id="PTHR30536">
    <property type="entry name" value="ALTRONATE/GALACTARATE DEHYDRATASE"/>
    <property type="match status" value="1"/>
</dbReference>
<keyword evidence="5" id="KW-1185">Reference proteome</keyword>
<feature type="domain" description="SAF" evidence="3">
    <location>
        <begin position="40"/>
        <end position="111"/>
    </location>
</feature>
<accession>A0A939BR54</accession>
<name>A0A939BR54_9BACL</name>
<organism evidence="4 5">
    <name type="scientific">Brevibacillus fulvus</name>
    <dbReference type="NCBI Taxonomy" id="1125967"/>
    <lineage>
        <taxon>Bacteria</taxon>
        <taxon>Bacillati</taxon>
        <taxon>Bacillota</taxon>
        <taxon>Bacilli</taxon>
        <taxon>Bacillales</taxon>
        <taxon>Paenibacillaceae</taxon>
        <taxon>Brevibacillus</taxon>
    </lineage>
</organism>
<evidence type="ECO:0000256" key="1">
    <source>
        <dbReference type="ARBA" id="ARBA00010986"/>
    </source>
</evidence>
<keyword evidence="4" id="KW-0378">Hydrolase</keyword>
<dbReference type="Pfam" id="PF08666">
    <property type="entry name" value="SAF"/>
    <property type="match status" value="1"/>
</dbReference>
<dbReference type="Proteomes" id="UP000717624">
    <property type="component" value="Unassembled WGS sequence"/>
</dbReference>
<keyword evidence="2 4" id="KW-0456">Lyase</keyword>
<dbReference type="InterPro" id="IPR007392">
    <property type="entry name" value="GD_AH_second"/>
</dbReference>
<dbReference type="InterPro" id="IPR048332">
    <property type="entry name" value="GD_AH_C"/>
</dbReference>
<dbReference type="GO" id="GO:0016787">
    <property type="term" value="F:hydrolase activity"/>
    <property type="evidence" value="ECO:0007669"/>
    <property type="project" value="UniProtKB-KW"/>
</dbReference>
<protein>
    <submittedName>
        <fullName evidence="4">Altronate hydrolase</fullName>
        <ecNumber evidence="4">4.2.1.7</ecNumber>
    </submittedName>
</protein>
<dbReference type="Pfam" id="PF20629">
    <property type="entry name" value="GD_AH_C"/>
    <property type="match status" value="1"/>
</dbReference>
<proteinExistence type="inferred from homology"/>
<dbReference type="GO" id="GO:0008789">
    <property type="term" value="F:altronate dehydratase activity"/>
    <property type="evidence" value="ECO:0007669"/>
    <property type="project" value="UniProtKB-EC"/>
</dbReference>